<reference evidence="1 2" key="1">
    <citation type="journal article" date="2022" name="Environ. Microbiol. Rep.">
        <title>Eco-phylogenetic analyses reveal divergent evolution of vitamin B12 metabolism in the marine bacterial family 'Psychromonadaceae'.</title>
        <authorList>
            <person name="Jin X."/>
            <person name="Yang Y."/>
            <person name="Cao H."/>
            <person name="Gao B."/>
            <person name="Zhao Z."/>
        </authorList>
    </citation>
    <scope>NUCLEOTIDE SEQUENCE [LARGE SCALE GENOMIC DNA]</scope>
    <source>
        <strain evidence="1 2">MKS20</strain>
    </source>
</reference>
<dbReference type="Proteomes" id="UP001201273">
    <property type="component" value="Unassembled WGS sequence"/>
</dbReference>
<dbReference type="EMBL" id="JAIMJA010000021">
    <property type="protein sequence ID" value="MCE2596568.1"/>
    <property type="molecule type" value="Genomic_DNA"/>
</dbReference>
<evidence type="ECO:0000313" key="1">
    <source>
        <dbReference type="EMBL" id="MCE2596568.1"/>
    </source>
</evidence>
<gene>
    <name evidence="1" type="ORF">K6Y31_17370</name>
</gene>
<accession>A0ABS8WFU9</accession>
<organism evidence="1 2">
    <name type="scientific">Motilimonas cestriensis</name>
    <dbReference type="NCBI Taxonomy" id="2742685"/>
    <lineage>
        <taxon>Bacteria</taxon>
        <taxon>Pseudomonadati</taxon>
        <taxon>Pseudomonadota</taxon>
        <taxon>Gammaproteobacteria</taxon>
        <taxon>Alteromonadales</taxon>
        <taxon>Alteromonadales genera incertae sedis</taxon>
        <taxon>Motilimonas</taxon>
    </lineage>
</organism>
<comment type="caution">
    <text evidence="1">The sequence shown here is derived from an EMBL/GenBank/DDBJ whole genome shotgun (WGS) entry which is preliminary data.</text>
</comment>
<evidence type="ECO:0000313" key="2">
    <source>
        <dbReference type="Proteomes" id="UP001201273"/>
    </source>
</evidence>
<name>A0ABS8WFU9_9GAMM</name>
<keyword evidence="2" id="KW-1185">Reference proteome</keyword>
<proteinExistence type="predicted"/>
<dbReference type="RefSeq" id="WP_233054205.1">
    <property type="nucleotide sequence ID" value="NZ_JAIMJA010000021.1"/>
</dbReference>
<protein>
    <submittedName>
        <fullName evidence="1">Uncharacterized protein</fullName>
    </submittedName>
</protein>
<sequence length="60" mass="6898">MTIVDKYVREIQGGNLHKATELMLDIIASDPSGETKRSLDQKFAVAMTHRRERLQDNQLK</sequence>